<dbReference type="InterPro" id="IPR011990">
    <property type="entry name" value="TPR-like_helical_dom_sf"/>
</dbReference>
<dbReference type="Proteomes" id="UP001374893">
    <property type="component" value="Chromosome"/>
</dbReference>
<evidence type="ECO:0000313" key="3">
    <source>
        <dbReference type="Proteomes" id="UP001374893"/>
    </source>
</evidence>
<evidence type="ECO:0000313" key="2">
    <source>
        <dbReference type="EMBL" id="BCX50205.1"/>
    </source>
</evidence>
<dbReference type="InterPro" id="IPR019734">
    <property type="entry name" value="TPR_rpt"/>
</dbReference>
<gene>
    <name evidence="2" type="ORF">HAHE_41130</name>
</gene>
<dbReference type="PROSITE" id="PS50005">
    <property type="entry name" value="TPR"/>
    <property type="match status" value="1"/>
</dbReference>
<dbReference type="SUPFAM" id="SSF48452">
    <property type="entry name" value="TPR-like"/>
    <property type="match status" value="1"/>
</dbReference>
<proteinExistence type="predicted"/>
<keyword evidence="1" id="KW-0802">TPR repeat</keyword>
<keyword evidence="3" id="KW-1185">Reference proteome</keyword>
<protein>
    <recommendedName>
        <fullName evidence="4">Tetratricopeptide repeat-containing protein</fullName>
    </recommendedName>
</protein>
<name>A0ABM7RRV8_9BACT</name>
<feature type="repeat" description="TPR" evidence="1">
    <location>
        <begin position="35"/>
        <end position="68"/>
    </location>
</feature>
<organism evidence="2 3">
    <name type="scientific">Haloferula helveola</name>
    <dbReference type="NCBI Taxonomy" id="490095"/>
    <lineage>
        <taxon>Bacteria</taxon>
        <taxon>Pseudomonadati</taxon>
        <taxon>Verrucomicrobiota</taxon>
        <taxon>Verrucomicrobiia</taxon>
        <taxon>Verrucomicrobiales</taxon>
        <taxon>Verrucomicrobiaceae</taxon>
        <taxon>Haloferula</taxon>
    </lineage>
</organism>
<reference evidence="2 3" key="1">
    <citation type="submission" date="2021-06" db="EMBL/GenBank/DDBJ databases">
        <title>Complete genome of Haloferula helveola possessing various polysaccharide degrading enzymes.</title>
        <authorList>
            <person name="Takami H."/>
            <person name="Huang C."/>
            <person name="Hamasaki K."/>
        </authorList>
    </citation>
    <scope>NUCLEOTIDE SEQUENCE [LARGE SCALE GENOMIC DNA]</scope>
    <source>
        <strain evidence="2 3">CN-1</strain>
    </source>
</reference>
<accession>A0ABM7RRV8</accession>
<evidence type="ECO:0000256" key="1">
    <source>
        <dbReference type="PROSITE-ProRule" id="PRU00339"/>
    </source>
</evidence>
<evidence type="ECO:0008006" key="4">
    <source>
        <dbReference type="Google" id="ProtNLM"/>
    </source>
</evidence>
<sequence length="143" mass="15800">MQARQAQIDGDYEAALRGYRGAVVKIGCSTGFVPSRLWFEVGVCERAVGAHEKAVDAFERAIEANTLHQESVVWLARLGMARALEDLGLHKEADAALEPCINELSSKAADSENVNWKLERLAVTQDWLRKCRAKEKSTTGVSR</sequence>
<dbReference type="EMBL" id="AP024702">
    <property type="protein sequence ID" value="BCX50205.1"/>
    <property type="molecule type" value="Genomic_DNA"/>
</dbReference>
<dbReference type="Gene3D" id="1.25.40.10">
    <property type="entry name" value="Tetratricopeptide repeat domain"/>
    <property type="match status" value="1"/>
</dbReference>